<evidence type="ECO:0000313" key="1">
    <source>
        <dbReference type="EMBL" id="EAA19697.1"/>
    </source>
</evidence>
<organism evidence="1 2">
    <name type="scientific">Plasmodium yoelii yoelii</name>
    <dbReference type="NCBI Taxonomy" id="73239"/>
    <lineage>
        <taxon>Eukaryota</taxon>
        <taxon>Sar</taxon>
        <taxon>Alveolata</taxon>
        <taxon>Apicomplexa</taxon>
        <taxon>Aconoidasida</taxon>
        <taxon>Haemosporida</taxon>
        <taxon>Plasmodiidae</taxon>
        <taxon>Plasmodium</taxon>
        <taxon>Plasmodium (Vinckeia)</taxon>
    </lineage>
</organism>
<name>Q7R8C3_PLAYO</name>
<accession>Q7R8C3</accession>
<comment type="caution">
    <text evidence="1">The sequence shown here is derived from an EMBL/GenBank/DDBJ whole genome shotgun (WGS) entry which is preliminary data.</text>
</comment>
<dbReference type="STRING" id="73239.Q7R8C3"/>
<protein>
    <submittedName>
        <fullName evidence="1">Uncharacterized protein</fullName>
    </submittedName>
</protein>
<dbReference type="PaxDb" id="73239-Q7R8C3"/>
<gene>
    <name evidence="1" type="ORF">PY07300</name>
</gene>
<dbReference type="AlphaFoldDB" id="Q7R8C3"/>
<evidence type="ECO:0000313" key="2">
    <source>
        <dbReference type="Proteomes" id="UP000008553"/>
    </source>
</evidence>
<dbReference type="EMBL" id="AABL01002641">
    <property type="protein sequence ID" value="EAA19697.1"/>
    <property type="molecule type" value="Genomic_DNA"/>
</dbReference>
<proteinExistence type="predicted"/>
<keyword evidence="2" id="KW-1185">Reference proteome</keyword>
<reference evidence="1 2" key="1">
    <citation type="journal article" date="2002" name="Nature">
        <title>Genome sequence and comparative analysis of the model rodent malaria parasite Plasmodium yoelii yoelii.</title>
        <authorList>
            <person name="Carlton J.M."/>
            <person name="Angiuoli S.V."/>
            <person name="Suh B.B."/>
            <person name="Kooij T.W."/>
            <person name="Pertea M."/>
            <person name="Silva J.C."/>
            <person name="Ermolaeva M.D."/>
            <person name="Allen J.E."/>
            <person name="Selengut J.D."/>
            <person name="Koo H.L."/>
            <person name="Peterson J.D."/>
            <person name="Pop M."/>
            <person name="Kosack D.S."/>
            <person name="Shumway M.F."/>
            <person name="Bidwell S.L."/>
            <person name="Shallom S.J."/>
            <person name="van Aken S.E."/>
            <person name="Riedmuller S.B."/>
            <person name="Feldblyum T.V."/>
            <person name="Cho J.K."/>
            <person name="Quackenbush J."/>
            <person name="Sedegah M."/>
            <person name="Shoaibi A."/>
            <person name="Cummings L.M."/>
            <person name="Florens L."/>
            <person name="Yates J.R."/>
            <person name="Raine J.D."/>
            <person name="Sinden R.E."/>
            <person name="Harris M.A."/>
            <person name="Cunningham D.A."/>
            <person name="Preiser P.R."/>
            <person name="Bergman L.W."/>
            <person name="Vaidya A.B."/>
            <person name="van Lin L.H."/>
            <person name="Janse C.J."/>
            <person name="Waters A.P."/>
            <person name="Smith H.O."/>
            <person name="White O.R."/>
            <person name="Salzberg S.L."/>
            <person name="Venter J.C."/>
            <person name="Fraser C.M."/>
            <person name="Hoffman S.L."/>
            <person name="Gardner M.J."/>
            <person name="Carucci D.J."/>
        </authorList>
    </citation>
    <scope>NUCLEOTIDE SEQUENCE [LARGE SCALE GENOMIC DNA]</scope>
    <source>
        <strain evidence="1 2">17XNL</strain>
    </source>
</reference>
<dbReference type="InParanoid" id="Q7R8C3"/>
<dbReference type="Proteomes" id="UP000008553">
    <property type="component" value="Unassembled WGS sequence"/>
</dbReference>
<sequence>MSIQHYDSLNISKRFPNKYHKNVLFLLCFFIHIKDKFSLFINNISNRNCKDNGNITSNSFDHLNLVKHYVKDSNYYINQFNNNIKYTYGYLNNSNYNLDLLYEWKSYGFFFQNYINNTLIMLSQNNNNKFININKNFSILLGYNYVFINNIYLKKENIYNYIACSLSSNISFYFFDANNFKEDIVKILQDQICKINNYLKNGKKFININNHEYTLNKKPLIYISLEKNVFPLSSFALNTKSSNNEFTDINHVPPLQLPAPPRTRRCTLGSFTVASVDPVFVAS</sequence>